<proteinExistence type="predicted"/>
<evidence type="ECO:0008006" key="4">
    <source>
        <dbReference type="Google" id="ProtNLM"/>
    </source>
</evidence>
<protein>
    <recommendedName>
        <fullName evidence="4">Sfi1 spindle body domain-containing protein</fullName>
    </recommendedName>
</protein>
<keyword evidence="3" id="KW-1185">Reference proteome</keyword>
<name>M5GGI3_DACPD</name>
<accession>M5GGI3</accession>
<dbReference type="RefSeq" id="XP_040632432.1">
    <property type="nucleotide sequence ID" value="XM_040771749.1"/>
</dbReference>
<gene>
    <name evidence="2" type="ORF">DACRYDRAFT_19985</name>
</gene>
<dbReference type="HOGENOM" id="CLU_1098471_0_0_1"/>
<evidence type="ECO:0000256" key="1">
    <source>
        <dbReference type="SAM" id="MobiDB-lite"/>
    </source>
</evidence>
<dbReference type="EMBL" id="JH795856">
    <property type="protein sequence ID" value="EJU05538.1"/>
    <property type="molecule type" value="Genomic_DNA"/>
</dbReference>
<evidence type="ECO:0000313" key="3">
    <source>
        <dbReference type="Proteomes" id="UP000030653"/>
    </source>
</evidence>
<organism evidence="2 3">
    <name type="scientific">Dacryopinax primogenitus (strain DJM 731)</name>
    <name type="common">Brown rot fungus</name>
    <dbReference type="NCBI Taxonomy" id="1858805"/>
    <lineage>
        <taxon>Eukaryota</taxon>
        <taxon>Fungi</taxon>
        <taxon>Dikarya</taxon>
        <taxon>Basidiomycota</taxon>
        <taxon>Agaricomycotina</taxon>
        <taxon>Dacrymycetes</taxon>
        <taxon>Dacrymycetales</taxon>
        <taxon>Dacrymycetaceae</taxon>
        <taxon>Dacryopinax</taxon>
    </lineage>
</organism>
<reference evidence="2 3" key="1">
    <citation type="journal article" date="2012" name="Science">
        <title>The Paleozoic origin of enzymatic lignin decomposition reconstructed from 31 fungal genomes.</title>
        <authorList>
            <person name="Floudas D."/>
            <person name="Binder M."/>
            <person name="Riley R."/>
            <person name="Barry K."/>
            <person name="Blanchette R.A."/>
            <person name="Henrissat B."/>
            <person name="Martinez A.T."/>
            <person name="Otillar R."/>
            <person name="Spatafora J.W."/>
            <person name="Yadav J.S."/>
            <person name="Aerts A."/>
            <person name="Benoit I."/>
            <person name="Boyd A."/>
            <person name="Carlson A."/>
            <person name="Copeland A."/>
            <person name="Coutinho P.M."/>
            <person name="de Vries R.P."/>
            <person name="Ferreira P."/>
            <person name="Findley K."/>
            <person name="Foster B."/>
            <person name="Gaskell J."/>
            <person name="Glotzer D."/>
            <person name="Gorecki P."/>
            <person name="Heitman J."/>
            <person name="Hesse C."/>
            <person name="Hori C."/>
            <person name="Igarashi K."/>
            <person name="Jurgens J.A."/>
            <person name="Kallen N."/>
            <person name="Kersten P."/>
            <person name="Kohler A."/>
            <person name="Kuees U."/>
            <person name="Kumar T.K.A."/>
            <person name="Kuo A."/>
            <person name="LaButti K."/>
            <person name="Larrondo L.F."/>
            <person name="Lindquist E."/>
            <person name="Ling A."/>
            <person name="Lombard V."/>
            <person name="Lucas S."/>
            <person name="Lundell T."/>
            <person name="Martin R."/>
            <person name="McLaughlin D.J."/>
            <person name="Morgenstern I."/>
            <person name="Morin E."/>
            <person name="Murat C."/>
            <person name="Nagy L.G."/>
            <person name="Nolan M."/>
            <person name="Ohm R.A."/>
            <person name="Patyshakuliyeva A."/>
            <person name="Rokas A."/>
            <person name="Ruiz-Duenas F.J."/>
            <person name="Sabat G."/>
            <person name="Salamov A."/>
            <person name="Samejima M."/>
            <person name="Schmutz J."/>
            <person name="Slot J.C."/>
            <person name="St John F."/>
            <person name="Stenlid J."/>
            <person name="Sun H."/>
            <person name="Sun S."/>
            <person name="Syed K."/>
            <person name="Tsang A."/>
            <person name="Wiebenga A."/>
            <person name="Young D."/>
            <person name="Pisabarro A."/>
            <person name="Eastwood D.C."/>
            <person name="Martin F."/>
            <person name="Cullen D."/>
            <person name="Grigoriev I.V."/>
            <person name="Hibbett D.S."/>
        </authorList>
    </citation>
    <scope>NUCLEOTIDE SEQUENCE [LARGE SCALE GENOMIC DNA]</scope>
    <source>
        <strain evidence="2 3">DJM-731 SS1</strain>
    </source>
</reference>
<dbReference type="AlphaFoldDB" id="M5GGI3"/>
<dbReference type="Proteomes" id="UP000030653">
    <property type="component" value="Unassembled WGS sequence"/>
</dbReference>
<dbReference type="OrthoDB" id="1933281at2759"/>
<sequence>MSVAWETWRDRFRERQLRDAEWDVLIRNQRSSLQVAFNYWKRRSQFLPAVHFSTMQVRAHVWKVWRAALPNARRAREADTMYTKHLLGDTLQKWSGAYKTAIAKKAIARARAMRTARTSLPAFPVTAMSNIPTSSSTRRLPPTPTDSDTSPPLPPTSLPRVESLTAIDSAGGSAFMEKVDHRRARSMTPAVSRTSHSAVGDATPRDRSFEYQRTMKIPFQYLHHHIQGRSRISVILPADPICDDEIGSRWNQQ</sequence>
<dbReference type="STRING" id="1858805.M5GGI3"/>
<feature type="compositionally biased region" description="Low complexity" evidence="1">
    <location>
        <begin position="132"/>
        <end position="150"/>
    </location>
</feature>
<dbReference type="GeneID" id="63686811"/>
<evidence type="ECO:0000313" key="2">
    <source>
        <dbReference type="EMBL" id="EJU05538.1"/>
    </source>
</evidence>
<feature type="region of interest" description="Disordered" evidence="1">
    <location>
        <begin position="127"/>
        <end position="159"/>
    </location>
</feature>